<evidence type="ECO:0000259" key="3">
    <source>
        <dbReference type="Pfam" id="PF26120"/>
    </source>
</evidence>
<accession>A0A1M5CJL0</accession>
<dbReference type="Pfam" id="PF26120">
    <property type="entry name" value="CBM_1st_SusF"/>
    <property type="match status" value="1"/>
</dbReference>
<sequence length="464" mass="49675">MKKISLYTFLLMSALTTFTACNEDFNEDVAAPQSWKQEDGKTVTFSATAASATTIDLATVTTDSVKICSFTAPAVSEGQTITGFDIVLDKKITLALNKSGQVSKEELQSTVNSLFGKRPLARTMKGVVNAYMSSNGQVFRASSDTINIIVTPKAPKIESAYYLIGGMNNWGDGAELIKFTHSDKDVYEDSYFTAVVKVPKDCYWKIIPQSNVTAGDVWAAGVLGVATDGDTSMTGSLIATNPQAGKIATEAGYVKITLNMMEYTYKIEYIGDMVLQLYVPGAHQGWDPASAPIIYCQNYDMKYDGYVNFTAANQAFKFSAQPSWTGTNYGDGGTGTLSTDKDAGNLSVTEAGFYRLTANLGATPATYTATKTVWGLIGDATPGGWNTSTAMTFNAATSSWSVTTDLAVGSFKFRANDAWDINMGGSLTNLTYGGDNISVTTAGSYTITLNLGNPKAYTYSIVKN</sequence>
<name>A0A1M5CJL0_9BACE</name>
<dbReference type="Pfam" id="PF17142">
    <property type="entry name" value="SusF_N"/>
    <property type="match status" value="1"/>
</dbReference>
<evidence type="ECO:0000256" key="1">
    <source>
        <dbReference type="SAM" id="SignalP"/>
    </source>
</evidence>
<dbReference type="Gene3D" id="2.60.40.3620">
    <property type="match status" value="3"/>
</dbReference>
<proteinExistence type="predicted"/>
<evidence type="ECO:0000313" key="4">
    <source>
        <dbReference type="EMBL" id="SHF54602.1"/>
    </source>
</evidence>
<dbReference type="PROSITE" id="PS51257">
    <property type="entry name" value="PROKAR_LIPOPROTEIN"/>
    <property type="match status" value="1"/>
</dbReference>
<dbReference type="CDD" id="cd12967">
    <property type="entry name" value="CBM_SusE-F_like_u1"/>
    <property type="match status" value="1"/>
</dbReference>
<gene>
    <name evidence="4" type="ORF">SAMN05444405_11058</name>
</gene>
<dbReference type="OrthoDB" id="975117at2"/>
<feature type="signal peptide" evidence="1">
    <location>
        <begin position="1"/>
        <end position="22"/>
    </location>
</feature>
<evidence type="ECO:0000259" key="2">
    <source>
        <dbReference type="Pfam" id="PF17142"/>
    </source>
</evidence>
<dbReference type="InterPro" id="IPR033408">
    <property type="entry name" value="SusF_N"/>
</dbReference>
<organism evidence="4 5">
    <name type="scientific">Bacteroides luti</name>
    <dbReference type="NCBI Taxonomy" id="1297750"/>
    <lineage>
        <taxon>Bacteria</taxon>
        <taxon>Pseudomonadati</taxon>
        <taxon>Bacteroidota</taxon>
        <taxon>Bacteroidia</taxon>
        <taxon>Bacteroidales</taxon>
        <taxon>Bacteroidaceae</taxon>
        <taxon>Bacteroides</taxon>
    </lineage>
</organism>
<feature type="domain" description="Outer membrane protein SusF N-terminal" evidence="2">
    <location>
        <begin position="21"/>
        <end position="152"/>
    </location>
</feature>
<reference evidence="4 5" key="1">
    <citation type="submission" date="2016-11" db="EMBL/GenBank/DDBJ databases">
        <authorList>
            <person name="Jaros S."/>
            <person name="Januszkiewicz K."/>
            <person name="Wedrychowicz H."/>
        </authorList>
    </citation>
    <scope>NUCLEOTIDE SEQUENCE [LARGE SCALE GENOMIC DNA]</scope>
    <source>
        <strain evidence="4 5">DSM 26991</strain>
    </source>
</reference>
<dbReference type="Proteomes" id="UP000184509">
    <property type="component" value="Unassembled WGS sequence"/>
</dbReference>
<dbReference type="EMBL" id="FQTV01000010">
    <property type="protein sequence ID" value="SHF54602.1"/>
    <property type="molecule type" value="Genomic_DNA"/>
</dbReference>
<dbReference type="CDD" id="cd12964">
    <property type="entry name" value="CBM-Fa"/>
    <property type="match status" value="1"/>
</dbReference>
<keyword evidence="1" id="KW-0732">Signal</keyword>
<dbReference type="AlphaFoldDB" id="A0A1M5CJL0"/>
<keyword evidence="5" id="KW-1185">Reference proteome</keyword>
<dbReference type="CDD" id="cd12956">
    <property type="entry name" value="CBM_SusE-F_like"/>
    <property type="match status" value="1"/>
</dbReference>
<evidence type="ECO:0000313" key="5">
    <source>
        <dbReference type="Proteomes" id="UP000184509"/>
    </source>
</evidence>
<feature type="chain" id="PRO_5012115534" evidence="1">
    <location>
        <begin position="23"/>
        <end position="464"/>
    </location>
</feature>
<dbReference type="InterPro" id="IPR058976">
    <property type="entry name" value="CBM_1st_SusF"/>
</dbReference>
<dbReference type="STRING" id="1297750.SAMN05444405_11058"/>
<dbReference type="GO" id="GO:0019867">
    <property type="term" value="C:outer membrane"/>
    <property type="evidence" value="ECO:0007669"/>
    <property type="project" value="InterPro"/>
</dbReference>
<dbReference type="RefSeq" id="WP_073401921.1">
    <property type="nucleotide sequence ID" value="NZ_FQTV01000010.1"/>
</dbReference>
<protein>
    <submittedName>
        <fullName evidence="4">Uncharacterized protein</fullName>
    </submittedName>
</protein>
<feature type="domain" description="SusF first starch specific CBM" evidence="3">
    <location>
        <begin position="159"/>
        <end position="268"/>
    </location>
</feature>
<dbReference type="GO" id="GO:2001070">
    <property type="term" value="F:starch binding"/>
    <property type="evidence" value="ECO:0007669"/>
    <property type="project" value="InterPro"/>
</dbReference>